<proteinExistence type="predicted"/>
<reference evidence="3" key="1">
    <citation type="submission" date="2022-11" db="UniProtKB">
        <authorList>
            <consortium name="WormBaseParasite"/>
        </authorList>
    </citation>
    <scope>IDENTIFICATION</scope>
</reference>
<evidence type="ECO:0000313" key="2">
    <source>
        <dbReference type="Proteomes" id="UP000887561"/>
    </source>
</evidence>
<protein>
    <submittedName>
        <fullName evidence="3">Uncharacterized protein</fullName>
    </submittedName>
</protein>
<feature type="compositionally biased region" description="Acidic residues" evidence="1">
    <location>
        <begin position="18"/>
        <end position="29"/>
    </location>
</feature>
<evidence type="ECO:0000256" key="1">
    <source>
        <dbReference type="SAM" id="MobiDB-lite"/>
    </source>
</evidence>
<feature type="region of interest" description="Disordered" evidence="1">
    <location>
        <begin position="18"/>
        <end position="44"/>
    </location>
</feature>
<keyword evidence="2" id="KW-1185">Reference proteome</keyword>
<dbReference type="AlphaFoldDB" id="A0A915MGP1"/>
<dbReference type="WBParaSite" id="scaffold38278_cov315.g23436">
    <property type="protein sequence ID" value="scaffold38278_cov315.g23436"/>
    <property type="gene ID" value="scaffold38278_cov315.g23436"/>
</dbReference>
<sequence>MADDAPYYRIVPFSPPLDDDVSILPDDGDGLGISSPNIANDHSE</sequence>
<feature type="compositionally biased region" description="Polar residues" evidence="1">
    <location>
        <begin position="34"/>
        <end position="44"/>
    </location>
</feature>
<dbReference type="Proteomes" id="UP000887561">
    <property type="component" value="Unplaced"/>
</dbReference>
<name>A0A915MGP1_MELJA</name>
<accession>A0A915MGP1</accession>
<organism evidence="2 3">
    <name type="scientific">Meloidogyne javanica</name>
    <name type="common">Root-knot nematode worm</name>
    <dbReference type="NCBI Taxonomy" id="6303"/>
    <lineage>
        <taxon>Eukaryota</taxon>
        <taxon>Metazoa</taxon>
        <taxon>Ecdysozoa</taxon>
        <taxon>Nematoda</taxon>
        <taxon>Chromadorea</taxon>
        <taxon>Rhabditida</taxon>
        <taxon>Tylenchina</taxon>
        <taxon>Tylenchomorpha</taxon>
        <taxon>Tylenchoidea</taxon>
        <taxon>Meloidogynidae</taxon>
        <taxon>Meloidogyninae</taxon>
        <taxon>Meloidogyne</taxon>
        <taxon>Meloidogyne incognita group</taxon>
    </lineage>
</organism>
<evidence type="ECO:0000313" key="3">
    <source>
        <dbReference type="WBParaSite" id="scaffold38278_cov315.g23436"/>
    </source>
</evidence>